<proteinExistence type="predicted"/>
<feature type="domain" description="Secretion system C-terminal sorting" evidence="4">
    <location>
        <begin position="382"/>
        <end position="455"/>
    </location>
</feature>
<dbReference type="InterPro" id="IPR056822">
    <property type="entry name" value="TEN_NHL"/>
</dbReference>
<comment type="caution">
    <text evidence="6">The sequence shown here is derived from an EMBL/GenBank/DDBJ whole genome shotgun (WGS) entry which is preliminary data.</text>
</comment>
<dbReference type="InterPro" id="IPR011042">
    <property type="entry name" value="6-blade_b-propeller_TolB-like"/>
</dbReference>
<feature type="domain" description="Teneurin NHL" evidence="5">
    <location>
        <begin position="44"/>
        <end position="95"/>
    </location>
</feature>
<feature type="signal peptide" evidence="3">
    <location>
        <begin position="1"/>
        <end position="30"/>
    </location>
</feature>
<dbReference type="Pfam" id="PF18962">
    <property type="entry name" value="Por_Secre_tail"/>
    <property type="match status" value="1"/>
</dbReference>
<evidence type="ECO:0000259" key="4">
    <source>
        <dbReference type="Pfam" id="PF18962"/>
    </source>
</evidence>
<dbReference type="PANTHER" id="PTHR13833">
    <property type="match status" value="1"/>
</dbReference>
<dbReference type="PANTHER" id="PTHR13833:SF71">
    <property type="entry name" value="NHL DOMAIN-CONTAINING PROTEIN"/>
    <property type="match status" value="1"/>
</dbReference>
<sequence>MPKMNFMKNLISSLSLLVVASCFQPASLHAQTINAFAGNHTSGYSGDGSSALSAQCYAPAGIAVDAAGNVYFCELGNSVIRKVSTSGIISTVAGTGTAGFSGNGGPATAAKINQPTSVAVDDTGNIIFTDDANNMIRKINTSGIISTIAGTGTGGYFGDLGLAVNAQLNSPSGVATDHKGNVFIADVYNHAVRKIDTGGRITTIAGDGSPGYTGNGYPAIMSSLNFPKGVWADSTGNLFIVDQGNSVIRRINTGGVINTYAGCDTPGYSGDGGYGYKAKLNAPTEITTDRSGNLYIADFSNHVIRKVTPGGFISTYAGSGTSGYSGDGGNARMANMAGPYGVAISSNGRMYITDEINNVIRVIDLATGVEQTISLHPFTLNVYPNPSDGAITIEIPATNLEANLLVVDVTGRTVQTRSIAAGNQSIKVGLQGLATGTYFVKVAVGSDIYREKFVVNN</sequence>
<evidence type="ECO:0000256" key="3">
    <source>
        <dbReference type="SAM" id="SignalP"/>
    </source>
</evidence>
<protein>
    <submittedName>
        <fullName evidence="6">Uncharacterized protein</fullName>
    </submittedName>
</protein>
<dbReference type="EMBL" id="PPSL01000003">
    <property type="protein sequence ID" value="PQJ10829.1"/>
    <property type="molecule type" value="Genomic_DNA"/>
</dbReference>
<dbReference type="AlphaFoldDB" id="A0A2S7SV89"/>
<evidence type="ECO:0000259" key="5">
    <source>
        <dbReference type="Pfam" id="PF25021"/>
    </source>
</evidence>
<dbReference type="Gene3D" id="2.120.10.30">
    <property type="entry name" value="TolB, C-terminal domain"/>
    <property type="match status" value="4"/>
</dbReference>
<feature type="chain" id="PRO_5015652399" evidence="3">
    <location>
        <begin position="31"/>
        <end position="457"/>
    </location>
</feature>
<dbReference type="Proteomes" id="UP000239872">
    <property type="component" value="Unassembled WGS sequence"/>
</dbReference>
<gene>
    <name evidence="6" type="ORF">CJD36_012730</name>
</gene>
<accession>A0A2S7SV89</accession>
<evidence type="ECO:0000313" key="7">
    <source>
        <dbReference type="Proteomes" id="UP000239872"/>
    </source>
</evidence>
<evidence type="ECO:0000256" key="2">
    <source>
        <dbReference type="PROSITE-ProRule" id="PRU00504"/>
    </source>
</evidence>
<evidence type="ECO:0000256" key="1">
    <source>
        <dbReference type="ARBA" id="ARBA00022737"/>
    </source>
</evidence>
<dbReference type="SUPFAM" id="SSF101898">
    <property type="entry name" value="NHL repeat"/>
    <property type="match status" value="1"/>
</dbReference>
<dbReference type="InterPro" id="IPR026444">
    <property type="entry name" value="Secre_tail"/>
</dbReference>
<keyword evidence="7" id="KW-1185">Reference proteome</keyword>
<dbReference type="CDD" id="cd14953">
    <property type="entry name" value="NHL_like_1"/>
    <property type="match status" value="1"/>
</dbReference>
<feature type="repeat" description="NHL" evidence="2">
    <location>
        <begin position="167"/>
        <end position="198"/>
    </location>
</feature>
<dbReference type="NCBIfam" id="TIGR04183">
    <property type="entry name" value="Por_Secre_tail"/>
    <property type="match status" value="1"/>
</dbReference>
<dbReference type="PROSITE" id="PS51125">
    <property type="entry name" value="NHL"/>
    <property type="match status" value="1"/>
</dbReference>
<dbReference type="PROSITE" id="PS51257">
    <property type="entry name" value="PROKAR_LIPOPROTEIN"/>
    <property type="match status" value="1"/>
</dbReference>
<dbReference type="Pfam" id="PF25021">
    <property type="entry name" value="TEN_NHL"/>
    <property type="match status" value="3"/>
</dbReference>
<keyword evidence="3" id="KW-0732">Signal</keyword>
<evidence type="ECO:0000313" key="6">
    <source>
        <dbReference type="EMBL" id="PQJ10829.1"/>
    </source>
</evidence>
<feature type="domain" description="Teneurin NHL" evidence="5">
    <location>
        <begin position="101"/>
        <end position="151"/>
    </location>
</feature>
<dbReference type="InterPro" id="IPR001258">
    <property type="entry name" value="NHL_repeat"/>
</dbReference>
<name>A0A2S7SV89_9BACT</name>
<feature type="domain" description="Teneurin NHL" evidence="5">
    <location>
        <begin position="158"/>
        <end position="207"/>
    </location>
</feature>
<organism evidence="6 7">
    <name type="scientific">Flavipsychrobacter stenotrophus</name>
    <dbReference type="NCBI Taxonomy" id="2077091"/>
    <lineage>
        <taxon>Bacteria</taxon>
        <taxon>Pseudomonadati</taxon>
        <taxon>Bacteroidota</taxon>
        <taxon>Chitinophagia</taxon>
        <taxon>Chitinophagales</taxon>
        <taxon>Chitinophagaceae</taxon>
        <taxon>Flavipsychrobacter</taxon>
    </lineage>
</organism>
<reference evidence="6 7" key="1">
    <citation type="submission" date="2018-01" db="EMBL/GenBank/DDBJ databases">
        <title>A novel member of the phylum Bacteroidetes isolated from glacier ice.</title>
        <authorList>
            <person name="Liu Q."/>
            <person name="Xin Y.-H."/>
        </authorList>
    </citation>
    <scope>NUCLEOTIDE SEQUENCE [LARGE SCALE GENOMIC DNA]</scope>
    <source>
        <strain evidence="6 7">RB1R16</strain>
    </source>
</reference>
<keyword evidence="1" id="KW-0677">Repeat</keyword>